<evidence type="ECO:0000313" key="5">
    <source>
        <dbReference type="Proteomes" id="UP000000787"/>
    </source>
</evidence>
<evidence type="ECO:0000256" key="2">
    <source>
        <dbReference type="ARBA" id="ARBA00022737"/>
    </source>
</evidence>
<organism evidence="4 5">
    <name type="scientific">Herpetosiphon aurantiacus (strain ATCC 23779 / DSM 785 / 114-95)</name>
    <dbReference type="NCBI Taxonomy" id="316274"/>
    <lineage>
        <taxon>Bacteria</taxon>
        <taxon>Bacillati</taxon>
        <taxon>Chloroflexota</taxon>
        <taxon>Chloroflexia</taxon>
        <taxon>Herpetosiphonales</taxon>
        <taxon>Herpetosiphonaceae</taxon>
        <taxon>Herpetosiphon</taxon>
    </lineage>
</organism>
<keyword evidence="2" id="KW-0677">Repeat</keyword>
<dbReference type="BioCyc" id="HAUR316274:GHYA-5204-MONOMER"/>
<dbReference type="InterPro" id="IPR028994">
    <property type="entry name" value="Integrin_alpha_N"/>
</dbReference>
<keyword evidence="3" id="KW-0325">Glycoprotein</keyword>
<sequence length="529" mass="56464">MHVHFIKKRNPMVLVVVFIGIWLLTMMPPTRHTAAIPHGLTTHDWQILTSFFPPTQQAFFKASNTGPQDFFGSRVAVDDDTVVITAPQEDSSTTGVNSTPNEEASESGAAYVFVRTNGLWTQQAYLKPSNTSPGDAFGESVAIDQDTIVIGAFKEDSSTTGVNSMPNEEALNAGAAYVFVRTNGLWTQQAYLKASNTDADDAFGTAVSVSQDSIVVSAINEDSSTTGVNSTPNEEALNAGAAYVFVRTNELWTQQAYFKASNTGADDMFGRSVALYATTLVVGAYLEDSNTRGVNNPPNEAAPDAGAAYVFERVNGHWVQQAYLKASNPGETDRFGISVALESSTIVVGAYLEDSSTAGGQSDPNEQAPDAGAAYVFVRIMDTWYPQAYLKASNIDAGDRFGASVAVHGDLLLIGAYLEASSSSGIDSIPNNDAPGAGAAYLFLRTNHRWTQQSYLKASNTGLNDTFGIRGALYQGTIVIGAYQEDSSTVGVNPPSNEEASDSGAAYVYTTTMLVPNPHRAYLPWAGRE</sequence>
<protein>
    <submittedName>
        <fullName evidence="4">Integrin alpha beta-propellor repeat protein</fullName>
    </submittedName>
</protein>
<proteinExistence type="predicted"/>
<dbReference type="KEGG" id="hau:Haur_5142"/>
<dbReference type="InParanoid" id="A9B8V6"/>
<name>A9B8V6_HERA2</name>
<dbReference type="PANTHER" id="PTHR36220:SF1">
    <property type="entry name" value="GAMMA TUBULIN COMPLEX COMPONENT C-TERMINAL DOMAIN-CONTAINING PROTEIN"/>
    <property type="match status" value="1"/>
</dbReference>
<dbReference type="InterPro" id="IPR013517">
    <property type="entry name" value="FG-GAP"/>
</dbReference>
<evidence type="ECO:0000256" key="3">
    <source>
        <dbReference type="ARBA" id="ARBA00023180"/>
    </source>
</evidence>
<dbReference type="SMART" id="SM00191">
    <property type="entry name" value="Int_alpha"/>
    <property type="match status" value="4"/>
</dbReference>
<dbReference type="AlphaFoldDB" id="A9B8V6"/>
<keyword evidence="5" id="KW-1185">Reference proteome</keyword>
<dbReference type="Gene3D" id="2.130.10.130">
    <property type="entry name" value="Integrin alpha, N-terminal"/>
    <property type="match status" value="4"/>
</dbReference>
<geneLocation type="plasmid" evidence="4 5">
    <name>pHAU01</name>
</geneLocation>
<keyword evidence="4" id="KW-0614">Plasmid</keyword>
<gene>
    <name evidence="4" type="ordered locus">Haur_5142</name>
</gene>
<reference evidence="4 5" key="1">
    <citation type="journal article" date="2011" name="Stand. Genomic Sci.">
        <title>Complete genome sequence of the filamentous gliding predatory bacterium Herpetosiphon aurantiacus type strain (114-95(T)).</title>
        <authorList>
            <person name="Kiss H."/>
            <person name="Nett M."/>
            <person name="Domin N."/>
            <person name="Martin K."/>
            <person name="Maresca J.A."/>
            <person name="Copeland A."/>
            <person name="Lapidus A."/>
            <person name="Lucas S."/>
            <person name="Berry K.W."/>
            <person name="Glavina Del Rio T."/>
            <person name="Dalin E."/>
            <person name="Tice H."/>
            <person name="Pitluck S."/>
            <person name="Richardson P."/>
            <person name="Bruce D."/>
            <person name="Goodwin L."/>
            <person name="Han C."/>
            <person name="Detter J.C."/>
            <person name="Schmutz J."/>
            <person name="Brettin T."/>
            <person name="Land M."/>
            <person name="Hauser L."/>
            <person name="Kyrpides N.C."/>
            <person name="Ivanova N."/>
            <person name="Goker M."/>
            <person name="Woyke T."/>
            <person name="Klenk H.P."/>
            <person name="Bryant D.A."/>
        </authorList>
    </citation>
    <scope>NUCLEOTIDE SEQUENCE [LARGE SCALE GENOMIC DNA]</scope>
    <source>
        <strain evidence="5">ATCC 23779 / DSM 785 / 114-95</strain>
        <plasmid evidence="4">pHAU01</plasmid>
    </source>
</reference>
<dbReference type="PANTHER" id="PTHR36220">
    <property type="entry name" value="UNNAMED PRODUCT"/>
    <property type="match status" value="1"/>
</dbReference>
<keyword evidence="4" id="KW-0401">Integrin</keyword>
<dbReference type="SUPFAM" id="SSF69318">
    <property type="entry name" value="Integrin alpha N-terminal domain"/>
    <property type="match status" value="1"/>
</dbReference>
<evidence type="ECO:0000313" key="4">
    <source>
        <dbReference type="EMBL" id="ABX07770.1"/>
    </source>
</evidence>
<dbReference type="EMBL" id="CP000876">
    <property type="protein sequence ID" value="ABX07770.1"/>
    <property type="molecule type" value="Genomic_DNA"/>
</dbReference>
<dbReference type="GO" id="GO:0007229">
    <property type="term" value="P:integrin-mediated signaling pathway"/>
    <property type="evidence" value="ECO:0007669"/>
    <property type="project" value="UniProtKB-KW"/>
</dbReference>
<dbReference type="HOGENOM" id="CLU_025051_2_0_0"/>
<accession>A9B8V6</accession>
<evidence type="ECO:0000256" key="1">
    <source>
        <dbReference type="ARBA" id="ARBA00022729"/>
    </source>
</evidence>
<keyword evidence="1" id="KW-0732">Signal</keyword>
<dbReference type="Pfam" id="PF14312">
    <property type="entry name" value="FG-GAP_2"/>
    <property type="match status" value="7"/>
</dbReference>
<dbReference type="Proteomes" id="UP000000787">
    <property type="component" value="Plasmid pHAU01"/>
</dbReference>
<dbReference type="InterPro" id="IPR013519">
    <property type="entry name" value="Int_alpha_beta-p"/>
</dbReference>